<dbReference type="PANTHER" id="PTHR33376:SF7">
    <property type="entry name" value="C4-DICARBOXYLATE-BINDING PROTEIN DCTB"/>
    <property type="match status" value="1"/>
</dbReference>
<keyword evidence="2" id="KW-0813">Transport</keyword>
<dbReference type="Gene3D" id="3.40.190.170">
    <property type="entry name" value="Bacterial extracellular solute-binding protein, family 7"/>
    <property type="match status" value="1"/>
</dbReference>
<reference evidence="5 6" key="1">
    <citation type="submission" date="2018-06" db="EMBL/GenBank/DDBJ databases">
        <authorList>
            <consortium name="Pathogen Informatics"/>
            <person name="Doyle S."/>
        </authorList>
    </citation>
    <scope>NUCLEOTIDE SEQUENCE [LARGE SCALE GENOMIC DNA]</scope>
    <source>
        <strain evidence="5 6">NCTC13093</strain>
    </source>
</reference>
<dbReference type="EMBL" id="UAPV01000001">
    <property type="protein sequence ID" value="SPT70965.1"/>
    <property type="molecule type" value="Genomic_DNA"/>
</dbReference>
<proteinExistence type="inferred from homology"/>
<sequence>MKKNAMLMSVLLASSIFAASSALAAPIVLKVGHDSPETVPVAKGLAYFSDLVKERTKGEVEIQVFNNGTVGSASDYAVNCQLGTLDIGAVNQSVMTSFFSDIEAIDIPYLITSYEQADKLFANDGPLTKYYTDEINNAGINLVNLDIWEVGFREFSNSVKAINTADDIAGIRLRVLDSKVHQGFWKALGADPVPMSWGEAYTALQQKAIDGVENAISVLEGNNINEVNSHLALTDHNYSAIFIIMSAQSMAKLSPEQQEIVKTAAKEAGVFQREEQRRQAKAAIDKLTSKGMALTTPDKASIETKVASFLDEQKAKYPEIIKIVDANK</sequence>
<dbReference type="PANTHER" id="PTHR33376">
    <property type="match status" value="1"/>
</dbReference>
<evidence type="ECO:0000256" key="4">
    <source>
        <dbReference type="SAM" id="SignalP"/>
    </source>
</evidence>
<evidence type="ECO:0000256" key="1">
    <source>
        <dbReference type="ARBA" id="ARBA00009023"/>
    </source>
</evidence>
<dbReference type="PIRSF" id="PIRSF006470">
    <property type="entry name" value="DctB"/>
    <property type="match status" value="1"/>
</dbReference>
<comment type="similarity">
    <text evidence="1">Belongs to the bacterial solute-binding protein 7 family.</text>
</comment>
<dbReference type="InterPro" id="IPR018389">
    <property type="entry name" value="DctP_fam"/>
</dbReference>
<dbReference type="Pfam" id="PF03480">
    <property type="entry name" value="DctP"/>
    <property type="match status" value="1"/>
</dbReference>
<accession>A0A2X0V1R1</accession>
<dbReference type="CDD" id="cd13603">
    <property type="entry name" value="PBP2_TRAP_Siap_TeaA_like"/>
    <property type="match status" value="1"/>
</dbReference>
<protein>
    <submittedName>
        <fullName evidence="5">TRAP-type mannitol/chloroaromatic compound transport system, periplasmic component</fullName>
    </submittedName>
</protein>
<dbReference type="InterPro" id="IPR004682">
    <property type="entry name" value="TRAP_DctP"/>
</dbReference>
<keyword evidence="6" id="KW-1185">Reference proteome</keyword>
<feature type="chain" id="PRO_5015884382" evidence="4">
    <location>
        <begin position="25"/>
        <end position="328"/>
    </location>
</feature>
<dbReference type="InterPro" id="IPR038404">
    <property type="entry name" value="TRAP_DctP_sf"/>
</dbReference>
<gene>
    <name evidence="5" type="ORF">NCTC13093_02394</name>
</gene>
<dbReference type="Proteomes" id="UP000250086">
    <property type="component" value="Unassembled WGS sequence"/>
</dbReference>
<dbReference type="RefSeq" id="WP_113744977.1">
    <property type="nucleotide sequence ID" value="NZ_UAPU01000005.1"/>
</dbReference>
<feature type="signal peptide" evidence="4">
    <location>
        <begin position="1"/>
        <end position="24"/>
    </location>
</feature>
<dbReference type="GO" id="GO:0030288">
    <property type="term" value="C:outer membrane-bounded periplasmic space"/>
    <property type="evidence" value="ECO:0007669"/>
    <property type="project" value="InterPro"/>
</dbReference>
<dbReference type="OrthoDB" id="8690069at2"/>
<organism evidence="5 6">
    <name type="scientific">Anaerobiospirillum thomasii</name>
    <dbReference type="NCBI Taxonomy" id="179995"/>
    <lineage>
        <taxon>Bacteria</taxon>
        <taxon>Pseudomonadati</taxon>
        <taxon>Pseudomonadota</taxon>
        <taxon>Gammaproteobacteria</taxon>
        <taxon>Aeromonadales</taxon>
        <taxon>Succinivibrionaceae</taxon>
        <taxon>Anaerobiospirillum</taxon>
    </lineage>
</organism>
<dbReference type="AlphaFoldDB" id="A0A2X0V1R1"/>
<evidence type="ECO:0000256" key="3">
    <source>
        <dbReference type="ARBA" id="ARBA00022729"/>
    </source>
</evidence>
<keyword evidence="3 4" id="KW-0732">Signal</keyword>
<dbReference type="GO" id="GO:0055085">
    <property type="term" value="P:transmembrane transport"/>
    <property type="evidence" value="ECO:0007669"/>
    <property type="project" value="InterPro"/>
</dbReference>
<evidence type="ECO:0000256" key="2">
    <source>
        <dbReference type="ARBA" id="ARBA00022448"/>
    </source>
</evidence>
<evidence type="ECO:0000313" key="6">
    <source>
        <dbReference type="Proteomes" id="UP000250086"/>
    </source>
</evidence>
<dbReference type="NCBIfam" id="TIGR00787">
    <property type="entry name" value="dctP"/>
    <property type="match status" value="1"/>
</dbReference>
<name>A0A2X0V1R1_9GAMM</name>
<evidence type="ECO:0000313" key="5">
    <source>
        <dbReference type="EMBL" id="SPT70965.1"/>
    </source>
</evidence>
<dbReference type="NCBIfam" id="NF037995">
    <property type="entry name" value="TRAP_S1"/>
    <property type="match status" value="1"/>
</dbReference>